<dbReference type="GO" id="GO:0070150">
    <property type="term" value="P:mitochondrial glycyl-tRNA aminoacylation"/>
    <property type="evidence" value="ECO:0007669"/>
    <property type="project" value="TreeGrafter"/>
</dbReference>
<evidence type="ECO:0000256" key="5">
    <source>
        <dbReference type="ARBA" id="ARBA00022490"/>
    </source>
</evidence>
<keyword evidence="5" id="KW-0963">Cytoplasm</keyword>
<keyword evidence="7" id="KW-0808">Transferase</keyword>
<evidence type="ECO:0000256" key="9">
    <source>
        <dbReference type="ARBA" id="ARBA00022840"/>
    </source>
</evidence>
<name>A0A9W9RVS6_9EURO</name>
<dbReference type="NCBIfam" id="NF003211">
    <property type="entry name" value="PRK04173.1"/>
    <property type="match status" value="1"/>
</dbReference>
<dbReference type="InterPro" id="IPR015943">
    <property type="entry name" value="WD40/YVTN_repeat-like_dom_sf"/>
</dbReference>
<keyword evidence="19" id="KW-1185">Reference proteome</keyword>
<comment type="catalytic activity">
    <reaction evidence="13">
        <text>2 ATP + H(+) = P(1),P(4)-bis(5'-adenosyl) tetraphosphate + diphosphate</text>
        <dbReference type="Rhea" id="RHEA:34935"/>
        <dbReference type="ChEBI" id="CHEBI:15378"/>
        <dbReference type="ChEBI" id="CHEBI:30616"/>
        <dbReference type="ChEBI" id="CHEBI:33019"/>
        <dbReference type="ChEBI" id="CHEBI:58141"/>
    </reaction>
</comment>
<dbReference type="OrthoDB" id="57698at2759"/>
<keyword evidence="9" id="KW-0067">ATP-binding</keyword>
<comment type="function">
    <text evidence="14">Catalyzes the ATP-dependent ligation of glycine to the 3'-end of its cognate tRNA, via the formation of an aminoacyl-adenylate intermediate (Gly-AMP). Also produces diadenosine tetraphosphate (Ap4A), a universal pleiotropic signaling molecule needed for cell regulation pathways, by direct condensation of 2 ATPs. Thereby, may play a special role in Ap4A homeostasis.</text>
</comment>
<dbReference type="Gene3D" id="2.130.10.10">
    <property type="entry name" value="YVTN repeat-like/Quinoprotein amine dehydrogenase"/>
    <property type="match status" value="1"/>
</dbReference>
<dbReference type="PANTHER" id="PTHR10745:SF0">
    <property type="entry name" value="GLYCINE--TRNA LIGASE"/>
    <property type="match status" value="1"/>
</dbReference>
<keyword evidence="11" id="KW-0030">Aminoacyl-tRNA synthetase</keyword>
<dbReference type="InterPro" id="IPR027031">
    <property type="entry name" value="Gly-tRNA_synthase/POLG2"/>
</dbReference>
<dbReference type="InterPro" id="IPR004154">
    <property type="entry name" value="Anticodon-bd"/>
</dbReference>
<dbReference type="InterPro" id="IPR045864">
    <property type="entry name" value="aa-tRNA-synth_II/BPL/LPL"/>
</dbReference>
<evidence type="ECO:0000256" key="1">
    <source>
        <dbReference type="ARBA" id="ARBA00004496"/>
    </source>
</evidence>
<dbReference type="InterPro" id="IPR002315">
    <property type="entry name" value="tRNA-synt_gly"/>
</dbReference>
<keyword evidence="16" id="KW-0472">Membrane</keyword>
<dbReference type="GO" id="GO:0005739">
    <property type="term" value="C:mitochondrion"/>
    <property type="evidence" value="ECO:0007669"/>
    <property type="project" value="TreeGrafter"/>
</dbReference>
<keyword evidence="16" id="KW-0812">Transmembrane</keyword>
<dbReference type="SUPFAM" id="SSF55681">
    <property type="entry name" value="Class II aaRS and biotin synthetases"/>
    <property type="match status" value="1"/>
</dbReference>
<dbReference type="Proteomes" id="UP001147782">
    <property type="component" value="Unassembled WGS sequence"/>
</dbReference>
<gene>
    <name evidence="18" type="ORF">N7496_010451</name>
</gene>
<keyword evidence="8" id="KW-0547">Nucleotide-binding</keyword>
<evidence type="ECO:0000256" key="3">
    <source>
        <dbReference type="ARBA" id="ARBA00011738"/>
    </source>
</evidence>
<evidence type="ECO:0000256" key="6">
    <source>
        <dbReference type="ARBA" id="ARBA00022598"/>
    </source>
</evidence>
<dbReference type="NCBIfam" id="TIGR00389">
    <property type="entry name" value="glyS_dimeric"/>
    <property type="match status" value="1"/>
</dbReference>
<feature type="region of interest" description="Disordered" evidence="15">
    <location>
        <begin position="123"/>
        <end position="146"/>
    </location>
</feature>
<dbReference type="PROSITE" id="PS50862">
    <property type="entry name" value="AA_TRNA_LIGASE_II"/>
    <property type="match status" value="1"/>
</dbReference>
<dbReference type="PRINTS" id="PR01043">
    <property type="entry name" value="TRNASYNTHGLY"/>
</dbReference>
<comment type="caution">
    <text evidence="18">The sequence shown here is derived from an EMBL/GenBank/DDBJ whole genome shotgun (WGS) entry which is preliminary data.</text>
</comment>
<reference evidence="18" key="2">
    <citation type="journal article" date="2023" name="IMA Fungus">
        <title>Comparative genomic study of the Penicillium genus elucidates a diverse pangenome and 15 lateral gene transfer events.</title>
        <authorList>
            <person name="Petersen C."/>
            <person name="Sorensen T."/>
            <person name="Nielsen M.R."/>
            <person name="Sondergaard T.E."/>
            <person name="Sorensen J.L."/>
            <person name="Fitzpatrick D.A."/>
            <person name="Frisvad J.C."/>
            <person name="Nielsen K.L."/>
        </authorList>
    </citation>
    <scope>NUCLEOTIDE SEQUENCE</scope>
    <source>
        <strain evidence="18">IBT 29864</strain>
    </source>
</reference>
<dbReference type="GO" id="GO:0016740">
    <property type="term" value="F:transferase activity"/>
    <property type="evidence" value="ECO:0007669"/>
    <property type="project" value="UniProtKB-KW"/>
</dbReference>
<organism evidence="18 19">
    <name type="scientific">Penicillium cataractarum</name>
    <dbReference type="NCBI Taxonomy" id="2100454"/>
    <lineage>
        <taxon>Eukaryota</taxon>
        <taxon>Fungi</taxon>
        <taxon>Dikarya</taxon>
        <taxon>Ascomycota</taxon>
        <taxon>Pezizomycotina</taxon>
        <taxon>Eurotiomycetes</taxon>
        <taxon>Eurotiomycetidae</taxon>
        <taxon>Eurotiales</taxon>
        <taxon>Aspergillaceae</taxon>
        <taxon>Penicillium</taxon>
    </lineage>
</organism>
<evidence type="ECO:0000256" key="16">
    <source>
        <dbReference type="SAM" id="Phobius"/>
    </source>
</evidence>
<evidence type="ECO:0000313" key="18">
    <source>
        <dbReference type="EMBL" id="KAJ5364738.1"/>
    </source>
</evidence>
<dbReference type="FunFam" id="3.30.720.200:FF:000001">
    <property type="entry name" value="Glycine--tRNA ligase 2"/>
    <property type="match status" value="1"/>
</dbReference>
<evidence type="ECO:0000256" key="12">
    <source>
        <dbReference type="ARBA" id="ARBA00030057"/>
    </source>
</evidence>
<evidence type="ECO:0000256" key="11">
    <source>
        <dbReference type="ARBA" id="ARBA00023146"/>
    </source>
</evidence>
<evidence type="ECO:0000256" key="8">
    <source>
        <dbReference type="ARBA" id="ARBA00022741"/>
    </source>
</evidence>
<dbReference type="FunFam" id="2.130.10.10:FF:001559">
    <property type="entry name" value="Uncharacterized protein"/>
    <property type="match status" value="1"/>
</dbReference>
<accession>A0A9W9RVS6</accession>
<feature type="domain" description="Aminoacyl-transfer RNA synthetases class-II family profile" evidence="17">
    <location>
        <begin position="152"/>
        <end position="547"/>
    </location>
</feature>
<dbReference type="GO" id="GO:0005524">
    <property type="term" value="F:ATP binding"/>
    <property type="evidence" value="ECO:0007669"/>
    <property type="project" value="UniProtKB-KW"/>
</dbReference>
<sequence>MATVTTKTGQSVDRTVLDSMLRRRMFYTPSFEIYGGVSGLYDYGPPGTALVANMTDLWRKHFVLEEDMLEVDCTMLTPHDILKTSGHVDKFADWMCKDPKTGEIFRADHLVEEVLENRLKGDKEARGQKVEVDAEKEAKKKKKSKGETKAVKLDDALVKEYEETLAQIDNFDGPALEKLIEKYDIRNPSTDGKVEPPVAFNLMFQTSIGPTSNMPGYLRPETAQGQFLNFQKLLEFNQQGMPFASASIGKSFRNEISPRAGLLRVREFLMAEIEHYVDPEGGKKHPRFVEVKDVEMSLLDRNVQLSGSTKTAKMTIGQAVETGLVDNETLGYFLARIQSFLLKLGIDFNKLRFRQHMANEMAHYAADCWDAELQTSYGWIECVGCADRSAYDLTVHKNKTGAALVVRETRSEPLRIEEWQIDLEKKKFGPRFKKDAKTVEAAIEALSQELREKLALDLEQQGKIEVDIEGVGSGKVELEKDLIKIEKRTRVENIREYTPNVIEPSFGIGRIMYSMIEHVYWSRAGDEARGVLSFPPSVAPTKVLLVPLSTNAGFKPLTQNLSAKLRRLGVSSRVDDSSASIGKRYARNDELGTPFGITVDFQSVKDNTVTLRDRDTTKQVRASEDEILQAVKSLVDGDETWADIVKRLPEFTGQEIDSAPESGLPRQESGATSSHLPSVLILLLVERASPNAEPMAPTIHSAKLTLSCPLFAADFDPRNNGRLLVGGGGGESRSGVGNKISLIDTSRRDEITEAVEINLSRDEDSVTSLAAAPQFGDDEGSLVVLAGINSSLADQKKNNNQHMRSFRFEAPQKKKTLTPTNSQDDAEDSKDTKAKKEKTAEEVIPGKSEALSRASIFRAKGPDSGDTYQRVLRLSPWRKPADGSEKTGQDTRVGAIATGMAQSGEIVFFSVTKGPTESDVIGRIRLDSHEEAEDVDFASLENDPEQTGDARGRYRVAYTNGADVMIGEISSSTRSNAAPDVRCVYTIPLPSSGARAARPKFRALRFLSSSALLLLQNAPNRGGSELVILRLPTTKAGTATILRRRKLPRSVQIGLGLDICPLGTNPAGQQQTIIAASGSDNSIPLLTVEFGPNKGYGAIKSYTTLRDVHPFSMTKLVFSPFTAPAHPVTPDVLPQKVKLASISMGNTIVVHTLPLSPFPASSRTPRYVLSLPGPAEFWEGLYFVAVLLFSLVLITGTMLAFAEIRGGTPPVLGAAQWLPPSWRSAIVNEYIPPAPGKGSYIDYLLSPKSQEAPPVANVVAENQLESLKDILDRVHSAGAAPIDLETVSPHALSVILRCHDGQTAEQSVLIETLASHHASEDEAREAEKFRTWAELSGEDQVAWKRRLTDAGRWAASEGETVLKGVLFGEACGQLRHAVEQGLR</sequence>
<evidence type="ECO:0000256" key="7">
    <source>
        <dbReference type="ARBA" id="ARBA00022679"/>
    </source>
</evidence>
<dbReference type="FunFam" id="3.30.930.10:FF:000010">
    <property type="entry name" value="Glycyl-tRNA synthetase 1"/>
    <property type="match status" value="1"/>
</dbReference>
<comment type="subunit">
    <text evidence="3">Homodimer.</text>
</comment>
<dbReference type="GO" id="GO:0004820">
    <property type="term" value="F:glycine-tRNA ligase activity"/>
    <property type="evidence" value="ECO:0007669"/>
    <property type="project" value="UniProtKB-EC"/>
</dbReference>
<feature type="compositionally biased region" description="Basic and acidic residues" evidence="15">
    <location>
        <begin position="829"/>
        <end position="841"/>
    </location>
</feature>
<dbReference type="Gene3D" id="3.30.720.200">
    <property type="match status" value="1"/>
</dbReference>
<dbReference type="CDD" id="cd00858">
    <property type="entry name" value="GlyRS_anticodon"/>
    <property type="match status" value="1"/>
</dbReference>
<evidence type="ECO:0000256" key="14">
    <source>
        <dbReference type="ARBA" id="ARBA00058014"/>
    </source>
</evidence>
<dbReference type="Pfam" id="PF03129">
    <property type="entry name" value="HGTP_anticodon"/>
    <property type="match status" value="1"/>
</dbReference>
<dbReference type="Gene3D" id="3.40.50.800">
    <property type="entry name" value="Anticodon-binding domain"/>
    <property type="match status" value="1"/>
</dbReference>
<keyword evidence="10" id="KW-0648">Protein biosynthesis</keyword>
<dbReference type="Gene3D" id="3.30.40.230">
    <property type="match status" value="1"/>
</dbReference>
<evidence type="ECO:0000256" key="15">
    <source>
        <dbReference type="SAM" id="MobiDB-lite"/>
    </source>
</evidence>
<dbReference type="EMBL" id="JAPZBS010000008">
    <property type="protein sequence ID" value="KAJ5364738.1"/>
    <property type="molecule type" value="Genomic_DNA"/>
</dbReference>
<evidence type="ECO:0000256" key="4">
    <source>
        <dbReference type="ARBA" id="ARBA00012829"/>
    </source>
</evidence>
<dbReference type="GeneID" id="81442543"/>
<keyword evidence="16" id="KW-1133">Transmembrane helix</keyword>
<comment type="subcellular location">
    <subcellularLocation>
        <location evidence="1">Cytoplasm</location>
    </subcellularLocation>
</comment>
<dbReference type="SUPFAM" id="SSF52954">
    <property type="entry name" value="Class II aaRS ABD-related"/>
    <property type="match status" value="1"/>
</dbReference>
<dbReference type="RefSeq" id="XP_056552364.1">
    <property type="nucleotide sequence ID" value="XM_056703364.1"/>
</dbReference>
<comment type="similarity">
    <text evidence="2">Belongs to the class-II aminoacyl-tRNA synthetase family.</text>
</comment>
<keyword evidence="6" id="KW-0436">Ligase</keyword>
<dbReference type="InterPro" id="IPR033731">
    <property type="entry name" value="GlyRS-like_core"/>
</dbReference>
<dbReference type="InterPro" id="IPR006195">
    <property type="entry name" value="aa-tRNA-synth_II"/>
</dbReference>
<dbReference type="InterPro" id="IPR036621">
    <property type="entry name" value="Anticodon-bd_dom_sf"/>
</dbReference>
<evidence type="ECO:0000313" key="19">
    <source>
        <dbReference type="Proteomes" id="UP001147782"/>
    </source>
</evidence>
<dbReference type="EC" id="6.1.1.14" evidence="4"/>
<dbReference type="CDD" id="cd00774">
    <property type="entry name" value="GlyRS-like_core"/>
    <property type="match status" value="1"/>
</dbReference>
<proteinExistence type="inferred from homology"/>
<dbReference type="FunFam" id="3.40.50.800:FF:000004">
    <property type="entry name" value="Glycine--tRNA ligase 2"/>
    <property type="match status" value="1"/>
</dbReference>
<evidence type="ECO:0000256" key="2">
    <source>
        <dbReference type="ARBA" id="ARBA00008226"/>
    </source>
</evidence>
<reference evidence="18" key="1">
    <citation type="submission" date="2022-11" db="EMBL/GenBank/DDBJ databases">
        <authorList>
            <person name="Petersen C."/>
        </authorList>
    </citation>
    <scope>NUCLEOTIDE SEQUENCE</scope>
    <source>
        <strain evidence="18">IBT 29864</strain>
    </source>
</reference>
<feature type="compositionally biased region" description="Basic and acidic residues" evidence="15">
    <location>
        <begin position="123"/>
        <end position="138"/>
    </location>
</feature>
<dbReference type="PANTHER" id="PTHR10745">
    <property type="entry name" value="GLYCYL-TRNA SYNTHETASE/DNA POLYMERASE SUBUNIT GAMMA-2"/>
    <property type="match status" value="1"/>
</dbReference>
<feature type="transmembrane region" description="Helical" evidence="16">
    <location>
        <begin position="1180"/>
        <end position="1202"/>
    </location>
</feature>
<protein>
    <recommendedName>
        <fullName evidence="4">glycine--tRNA ligase</fullName>
        <ecNumber evidence="4">6.1.1.14</ecNumber>
    </recommendedName>
    <alternativeName>
        <fullName evidence="12">Diadenosine tetraphosphate synthetase</fullName>
    </alternativeName>
</protein>
<evidence type="ECO:0000256" key="13">
    <source>
        <dbReference type="ARBA" id="ARBA00051967"/>
    </source>
</evidence>
<evidence type="ECO:0000256" key="10">
    <source>
        <dbReference type="ARBA" id="ARBA00022917"/>
    </source>
</evidence>
<dbReference type="FunFam" id="3.30.40.230:FF:000002">
    <property type="entry name" value="Glycyl-tRNA synthetase 1"/>
    <property type="match status" value="1"/>
</dbReference>
<dbReference type="Gene3D" id="3.30.930.10">
    <property type="entry name" value="Bira Bifunctional Protein, Domain 2"/>
    <property type="match status" value="1"/>
</dbReference>
<evidence type="ECO:0000259" key="17">
    <source>
        <dbReference type="PROSITE" id="PS50862"/>
    </source>
</evidence>
<feature type="region of interest" description="Disordered" evidence="15">
    <location>
        <begin position="806"/>
        <end position="843"/>
    </location>
</feature>